<name>A0A1F7UP48_9BACT</name>
<keyword evidence="1" id="KW-0812">Transmembrane</keyword>
<dbReference type="InterPro" id="IPR036938">
    <property type="entry name" value="PAP2/HPO_sf"/>
</dbReference>
<feature type="transmembrane region" description="Helical" evidence="1">
    <location>
        <begin position="58"/>
        <end position="81"/>
    </location>
</feature>
<evidence type="ECO:0000256" key="1">
    <source>
        <dbReference type="SAM" id="Phobius"/>
    </source>
</evidence>
<accession>A0A1F7UP48</accession>
<feature type="transmembrane region" description="Helical" evidence="1">
    <location>
        <begin position="153"/>
        <end position="170"/>
    </location>
</feature>
<evidence type="ECO:0000313" key="3">
    <source>
        <dbReference type="EMBL" id="OGL80070.1"/>
    </source>
</evidence>
<comment type="caution">
    <text evidence="3">The sequence shown here is derived from an EMBL/GenBank/DDBJ whole genome shotgun (WGS) entry which is preliminary data.</text>
</comment>
<reference evidence="3 4" key="1">
    <citation type="journal article" date="2016" name="Nat. Commun.">
        <title>Thousands of microbial genomes shed light on interconnected biogeochemical processes in an aquifer system.</title>
        <authorList>
            <person name="Anantharaman K."/>
            <person name="Brown C.T."/>
            <person name="Hug L.A."/>
            <person name="Sharon I."/>
            <person name="Castelle C.J."/>
            <person name="Probst A.J."/>
            <person name="Thomas B.C."/>
            <person name="Singh A."/>
            <person name="Wilkins M.J."/>
            <person name="Karaoz U."/>
            <person name="Brodie E.L."/>
            <person name="Williams K.H."/>
            <person name="Hubbard S.S."/>
            <person name="Banfield J.F."/>
        </authorList>
    </citation>
    <scope>NUCLEOTIDE SEQUENCE [LARGE SCALE GENOMIC DNA]</scope>
</reference>
<keyword evidence="1" id="KW-0472">Membrane</keyword>
<gene>
    <name evidence="3" type="ORF">A3B21_01710</name>
</gene>
<dbReference type="AlphaFoldDB" id="A0A1F7UP48"/>
<dbReference type="Proteomes" id="UP000176897">
    <property type="component" value="Unassembled WGS sequence"/>
</dbReference>
<feature type="domain" description="Phosphatidic acid phosphatase type 2/haloperoxidase" evidence="2">
    <location>
        <begin position="58"/>
        <end position="168"/>
    </location>
</feature>
<dbReference type="InterPro" id="IPR000326">
    <property type="entry name" value="PAP2/HPO"/>
</dbReference>
<dbReference type="PANTHER" id="PTHR14969">
    <property type="entry name" value="SPHINGOSINE-1-PHOSPHATE PHOSPHOHYDROLASE"/>
    <property type="match status" value="1"/>
</dbReference>
<organism evidence="3 4">
    <name type="scientific">Candidatus Uhrbacteria bacterium RIFCSPLOWO2_01_FULL_47_24</name>
    <dbReference type="NCBI Taxonomy" id="1802401"/>
    <lineage>
        <taxon>Bacteria</taxon>
        <taxon>Candidatus Uhriibacteriota</taxon>
    </lineage>
</organism>
<feature type="transmembrane region" description="Helical" evidence="1">
    <location>
        <begin position="101"/>
        <end position="121"/>
    </location>
</feature>
<dbReference type="EMBL" id="MGEJ01000014">
    <property type="protein sequence ID" value="OGL80070.1"/>
    <property type="molecule type" value="Genomic_DNA"/>
</dbReference>
<protein>
    <recommendedName>
        <fullName evidence="2">Phosphatidic acid phosphatase type 2/haloperoxidase domain-containing protein</fullName>
    </recommendedName>
</protein>
<dbReference type="SMART" id="SM00014">
    <property type="entry name" value="acidPPc"/>
    <property type="match status" value="1"/>
</dbReference>
<dbReference type="STRING" id="1802401.A3B21_01710"/>
<evidence type="ECO:0000259" key="2">
    <source>
        <dbReference type="SMART" id="SM00014"/>
    </source>
</evidence>
<sequence length="185" mass="20540">MAFDVTLFHAINNLSAKSDSLDALGIFAAVFLLPMLGVLLILAAFTIKRFKEEHWYELPLRAFVAGAAAYAIKFVVGALVARPRPFVSFTEIQNLIDMETAYNSFPSGHASIAFAFAFIVYKADRDWGIAFLILAALVSLGRVFVGVHYPLDIIGGAVVGWFAAWIVNKLERVQWSKLERAMRVR</sequence>
<dbReference type="SUPFAM" id="SSF48317">
    <property type="entry name" value="Acid phosphatase/Vanadium-dependent haloperoxidase"/>
    <property type="match status" value="1"/>
</dbReference>
<evidence type="ECO:0000313" key="4">
    <source>
        <dbReference type="Proteomes" id="UP000176897"/>
    </source>
</evidence>
<dbReference type="Pfam" id="PF01569">
    <property type="entry name" value="PAP2"/>
    <property type="match status" value="1"/>
</dbReference>
<proteinExistence type="predicted"/>
<feature type="transmembrane region" description="Helical" evidence="1">
    <location>
        <begin position="128"/>
        <end position="147"/>
    </location>
</feature>
<keyword evidence="1" id="KW-1133">Transmembrane helix</keyword>
<dbReference type="Gene3D" id="1.20.144.10">
    <property type="entry name" value="Phosphatidic acid phosphatase type 2/haloperoxidase"/>
    <property type="match status" value="1"/>
</dbReference>
<feature type="transmembrane region" description="Helical" evidence="1">
    <location>
        <begin position="23"/>
        <end position="46"/>
    </location>
</feature>
<dbReference type="PANTHER" id="PTHR14969:SF13">
    <property type="entry name" value="AT30094P"/>
    <property type="match status" value="1"/>
</dbReference>